<dbReference type="Proteomes" id="UP001054945">
    <property type="component" value="Unassembled WGS sequence"/>
</dbReference>
<sequence>MGPFPCLCVMPSHAMVAYAINSPKKKFEISGERERMQACSREEAEIKSERQFYDDIPFLQRDGSRGYEDSKGLKSLFPSGFYGPNDRQEVRICSYTTGQQDLDDQNATPYLSQSVSPIVSNRSLVMRALVKATVTKMITVLLYNTLKSLDG</sequence>
<keyword evidence="2" id="KW-1185">Reference proteome</keyword>
<accession>A0AAV4Y8D5</accession>
<evidence type="ECO:0000313" key="1">
    <source>
        <dbReference type="EMBL" id="GIZ02422.1"/>
    </source>
</evidence>
<name>A0AAV4Y8D5_CAEEX</name>
<organism evidence="1 2">
    <name type="scientific">Caerostris extrusa</name>
    <name type="common">Bark spider</name>
    <name type="synonym">Caerostris bankana</name>
    <dbReference type="NCBI Taxonomy" id="172846"/>
    <lineage>
        <taxon>Eukaryota</taxon>
        <taxon>Metazoa</taxon>
        <taxon>Ecdysozoa</taxon>
        <taxon>Arthropoda</taxon>
        <taxon>Chelicerata</taxon>
        <taxon>Arachnida</taxon>
        <taxon>Araneae</taxon>
        <taxon>Araneomorphae</taxon>
        <taxon>Entelegynae</taxon>
        <taxon>Araneoidea</taxon>
        <taxon>Araneidae</taxon>
        <taxon>Caerostris</taxon>
    </lineage>
</organism>
<gene>
    <name evidence="1" type="ORF">CEXT_619391</name>
</gene>
<proteinExistence type="predicted"/>
<comment type="caution">
    <text evidence="1">The sequence shown here is derived from an EMBL/GenBank/DDBJ whole genome shotgun (WGS) entry which is preliminary data.</text>
</comment>
<reference evidence="1 2" key="1">
    <citation type="submission" date="2021-06" db="EMBL/GenBank/DDBJ databases">
        <title>Caerostris extrusa draft genome.</title>
        <authorList>
            <person name="Kono N."/>
            <person name="Arakawa K."/>
        </authorList>
    </citation>
    <scope>NUCLEOTIDE SEQUENCE [LARGE SCALE GENOMIC DNA]</scope>
</reference>
<evidence type="ECO:0000313" key="2">
    <source>
        <dbReference type="Proteomes" id="UP001054945"/>
    </source>
</evidence>
<dbReference type="AlphaFoldDB" id="A0AAV4Y8D5"/>
<dbReference type="EMBL" id="BPLR01018811">
    <property type="protein sequence ID" value="GIZ02422.1"/>
    <property type="molecule type" value="Genomic_DNA"/>
</dbReference>
<protein>
    <submittedName>
        <fullName evidence="1">Uncharacterized protein</fullName>
    </submittedName>
</protein>